<dbReference type="EMBL" id="BORQ01000009">
    <property type="protein sequence ID" value="GIO34367.1"/>
    <property type="molecule type" value="Genomic_DNA"/>
</dbReference>
<evidence type="ECO:0000313" key="3">
    <source>
        <dbReference type="Proteomes" id="UP000679779"/>
    </source>
</evidence>
<protein>
    <recommendedName>
        <fullName evidence="1">DUF6877 domain-containing protein</fullName>
    </recommendedName>
</protein>
<dbReference type="AlphaFoldDB" id="A0A919XK20"/>
<evidence type="ECO:0000313" key="2">
    <source>
        <dbReference type="EMBL" id="GIO34367.1"/>
    </source>
</evidence>
<comment type="caution">
    <text evidence="2">The sequence shown here is derived from an EMBL/GenBank/DDBJ whole genome shotgun (WGS) entry which is preliminary data.</text>
</comment>
<gene>
    <name evidence="2" type="ORF">J2TS6_55080</name>
</gene>
<evidence type="ECO:0000259" key="1">
    <source>
        <dbReference type="Pfam" id="PF21793"/>
    </source>
</evidence>
<dbReference type="Proteomes" id="UP000679779">
    <property type="component" value="Unassembled WGS sequence"/>
</dbReference>
<dbReference type="InterPro" id="IPR049242">
    <property type="entry name" value="DUF6877"/>
</dbReference>
<reference evidence="2" key="1">
    <citation type="submission" date="2021-03" db="EMBL/GenBank/DDBJ databases">
        <title>Antimicrobial resistance genes in bacteria isolated from Japanese honey, and their potential for conferring macrolide and lincosamide resistance in the American foulbrood pathogen Paenibacillus larvae.</title>
        <authorList>
            <person name="Okamoto M."/>
            <person name="Kumagai M."/>
            <person name="Kanamori H."/>
            <person name="Takamatsu D."/>
        </authorList>
    </citation>
    <scope>NUCLEOTIDE SEQUENCE</scope>
    <source>
        <strain evidence="2">J2TS6</strain>
    </source>
</reference>
<accession>A0A919XK20</accession>
<keyword evidence="3" id="KW-1185">Reference proteome</keyword>
<dbReference type="RefSeq" id="WP_306434077.1">
    <property type="nucleotide sequence ID" value="NZ_BORQ01000009.1"/>
</dbReference>
<name>A0A919XK20_9BACL</name>
<proteinExistence type="predicted"/>
<organism evidence="2 3">
    <name type="scientific">Paenibacillus albilobatus</name>
    <dbReference type="NCBI Taxonomy" id="2716884"/>
    <lineage>
        <taxon>Bacteria</taxon>
        <taxon>Bacillati</taxon>
        <taxon>Bacillota</taxon>
        <taxon>Bacilli</taxon>
        <taxon>Bacillales</taxon>
        <taxon>Paenibacillaceae</taxon>
        <taxon>Paenibacillus</taxon>
    </lineage>
</organism>
<dbReference type="Pfam" id="PF21793">
    <property type="entry name" value="DUF6877"/>
    <property type="match status" value="1"/>
</dbReference>
<feature type="domain" description="DUF6877" evidence="1">
    <location>
        <begin position="60"/>
        <end position="109"/>
    </location>
</feature>
<sequence length="111" mass="12532">MKWEAFECDDCKLRFALEQDPGDEIEEPSCPGCGSSYCGPVEYCGPVDVRMAEQSEERSPLHEILMIAGQLPAEVLKDINQRIGDWLATGGKETDEYIEQQLRFAQKFVQS</sequence>